<evidence type="ECO:0000313" key="1">
    <source>
        <dbReference type="EMBL" id="CAF1534853.1"/>
    </source>
</evidence>
<accession>A0A815VES4</accession>
<comment type="caution">
    <text evidence="1">The sequence shown here is derived from an EMBL/GenBank/DDBJ whole genome shotgun (WGS) entry which is preliminary data.</text>
</comment>
<evidence type="ECO:0000313" key="2">
    <source>
        <dbReference type="Proteomes" id="UP000663864"/>
    </source>
</evidence>
<dbReference type="EMBL" id="CAJNOT010011616">
    <property type="protein sequence ID" value="CAF1534853.1"/>
    <property type="molecule type" value="Genomic_DNA"/>
</dbReference>
<name>A0A815VES4_9BILA</name>
<gene>
    <name evidence="1" type="ORF">ZHD862_LOCUS38870</name>
</gene>
<protein>
    <submittedName>
        <fullName evidence="1">Uncharacterized protein</fullName>
    </submittedName>
</protein>
<feature type="non-terminal residue" evidence="1">
    <location>
        <position position="1"/>
    </location>
</feature>
<reference evidence="1" key="1">
    <citation type="submission" date="2021-02" db="EMBL/GenBank/DDBJ databases">
        <authorList>
            <person name="Nowell W R."/>
        </authorList>
    </citation>
    <scope>NUCLEOTIDE SEQUENCE</scope>
</reference>
<sequence length="8" mass="984">IREIKNVI</sequence>
<proteinExistence type="predicted"/>
<dbReference type="Proteomes" id="UP000663864">
    <property type="component" value="Unassembled WGS sequence"/>
</dbReference>
<organism evidence="1 2">
    <name type="scientific">Rotaria sordida</name>
    <dbReference type="NCBI Taxonomy" id="392033"/>
    <lineage>
        <taxon>Eukaryota</taxon>
        <taxon>Metazoa</taxon>
        <taxon>Spiralia</taxon>
        <taxon>Gnathifera</taxon>
        <taxon>Rotifera</taxon>
        <taxon>Eurotatoria</taxon>
        <taxon>Bdelloidea</taxon>
        <taxon>Philodinida</taxon>
        <taxon>Philodinidae</taxon>
        <taxon>Rotaria</taxon>
    </lineage>
</organism>